<dbReference type="FunFam" id="2.30.38.10:FF:000003">
    <property type="entry name" value="Vibriobactin-specific 2,3-dihydroxybenzoate-AMP ligase"/>
    <property type="match status" value="1"/>
</dbReference>
<dbReference type="InterPro" id="IPR042099">
    <property type="entry name" value="ANL_N_sf"/>
</dbReference>
<dbReference type="RefSeq" id="WP_077752167.1">
    <property type="nucleotide sequence ID" value="NZ_CP014782.1"/>
</dbReference>
<feature type="domain" description="AMP-dependent synthetase/ligase" evidence="4">
    <location>
        <begin position="47"/>
        <end position="406"/>
    </location>
</feature>
<gene>
    <name evidence="6" type="ORF">Sps_01770</name>
</gene>
<dbReference type="OrthoDB" id="9803968at2"/>
<dbReference type="Gene3D" id="3.30.300.30">
    <property type="match status" value="1"/>
</dbReference>
<evidence type="ECO:0000256" key="1">
    <source>
        <dbReference type="ARBA" id="ARBA00004924"/>
    </source>
</evidence>
<sequence length="552" mass="60135">MNSISDILSAVDDLLHGFEPSPPSLARCYTEAQIWDNAPLWAILSQGAQHHADKVAIKDAVRELTYRQLLEQADGIAKRFQEDGLVMGDRVVIQLSNTCYFAIAFFAAQRAGLVPVMALPAHGLAEISHFFAVSQAKGYICERILESPESLEIADTLSMSDNSLTHIYAIKHHGKYLAFHPSSQPGFTPPKVIPEHPALFLVSGGTTGLPKLIPRTHNDYLFNIRSCVEVSDITANDIYLAVLPAAHNFTLGCPGLLGALSKGGQVIFSTQAGPDHCFDLIENHSITATALVPALAQLWTEASEWETADLSSLRLMQVGGSKLAYSDALAIQTAFPKVLQQVFGMAEGLIACTRLGDAPAIIAAKQGCPVSKWDEIRIVDNAGNPVAIGEEGELLTRGPYTLRGYYRAPKHNQVTFTDDGFYRSGDKVRMDEDRYITVTGRIKDVINRAGESIATDEIEAHLLCHPEIAQVAVVPVADTHLGERIGVALVCKGEPLTLQNIRHFLKSKNLAAFKMPDELHLVHSLPKTAVGKIDKKSVPGPNGKPWMLNTYR</sequence>
<evidence type="ECO:0000313" key="7">
    <source>
        <dbReference type="Proteomes" id="UP000189545"/>
    </source>
</evidence>
<name>A0A1S6HN55_9GAMM</name>
<dbReference type="InterPro" id="IPR045851">
    <property type="entry name" value="AMP-bd_C_sf"/>
</dbReference>
<dbReference type="InterPro" id="IPR025110">
    <property type="entry name" value="AMP-bd_C"/>
</dbReference>
<keyword evidence="3 6" id="KW-0436">Ligase</keyword>
<dbReference type="SUPFAM" id="SSF56801">
    <property type="entry name" value="Acetyl-CoA synthetase-like"/>
    <property type="match status" value="1"/>
</dbReference>
<dbReference type="Proteomes" id="UP000189545">
    <property type="component" value="Chromosome"/>
</dbReference>
<dbReference type="AlphaFoldDB" id="A0A1S6HN55"/>
<dbReference type="KEGG" id="spsw:Sps_01770"/>
<evidence type="ECO:0000256" key="3">
    <source>
        <dbReference type="ARBA" id="ARBA00022598"/>
    </source>
</evidence>
<evidence type="ECO:0000259" key="5">
    <source>
        <dbReference type="Pfam" id="PF13193"/>
    </source>
</evidence>
<dbReference type="PANTHER" id="PTHR43201">
    <property type="entry name" value="ACYL-COA SYNTHETASE"/>
    <property type="match status" value="1"/>
</dbReference>
<proteinExistence type="inferred from homology"/>
<dbReference type="EC" id="6.3.2.-" evidence="6"/>
<protein>
    <submittedName>
        <fullName evidence="6">Peptide arylation enzyme</fullName>
        <ecNumber evidence="6">6.3.2.-</ecNumber>
    </submittedName>
</protein>
<evidence type="ECO:0000259" key="4">
    <source>
        <dbReference type="Pfam" id="PF00501"/>
    </source>
</evidence>
<evidence type="ECO:0000313" key="6">
    <source>
        <dbReference type="EMBL" id="AQS36934.1"/>
    </source>
</evidence>
<dbReference type="Gene3D" id="3.40.50.12780">
    <property type="entry name" value="N-terminal domain of ligase-like"/>
    <property type="match status" value="1"/>
</dbReference>
<accession>A0A1S6HN55</accession>
<reference evidence="6 7" key="1">
    <citation type="submission" date="2016-03" db="EMBL/GenBank/DDBJ databases">
        <title>Complete genome sequence of Shewanella psychrophila WP2, a deep sea bacterium isolated from west Pacific sediment.</title>
        <authorList>
            <person name="Xu G."/>
            <person name="Jian H."/>
        </authorList>
    </citation>
    <scope>NUCLEOTIDE SEQUENCE [LARGE SCALE GENOMIC DNA]</scope>
    <source>
        <strain evidence="6 7">WP2</strain>
    </source>
</reference>
<dbReference type="InterPro" id="IPR000873">
    <property type="entry name" value="AMP-dep_synth/lig_dom"/>
</dbReference>
<dbReference type="Pfam" id="PF13193">
    <property type="entry name" value="AMP-binding_C"/>
    <property type="match status" value="1"/>
</dbReference>
<feature type="domain" description="AMP-binding enzyme C-terminal" evidence="5">
    <location>
        <begin position="457"/>
        <end position="532"/>
    </location>
</feature>
<comment type="pathway">
    <text evidence="1">Siderophore biosynthesis.</text>
</comment>
<dbReference type="Pfam" id="PF00501">
    <property type="entry name" value="AMP-binding"/>
    <property type="match status" value="1"/>
</dbReference>
<dbReference type="GO" id="GO:0031956">
    <property type="term" value="F:medium-chain fatty acid-CoA ligase activity"/>
    <property type="evidence" value="ECO:0007669"/>
    <property type="project" value="TreeGrafter"/>
</dbReference>
<organism evidence="6 7">
    <name type="scientific">Shewanella psychrophila</name>
    <dbReference type="NCBI Taxonomy" id="225848"/>
    <lineage>
        <taxon>Bacteria</taxon>
        <taxon>Pseudomonadati</taxon>
        <taxon>Pseudomonadota</taxon>
        <taxon>Gammaproteobacteria</taxon>
        <taxon>Alteromonadales</taxon>
        <taxon>Shewanellaceae</taxon>
        <taxon>Shewanella</taxon>
    </lineage>
</organism>
<dbReference type="STRING" id="225848.Sps_01770"/>
<dbReference type="EMBL" id="CP014782">
    <property type="protein sequence ID" value="AQS36934.1"/>
    <property type="molecule type" value="Genomic_DNA"/>
</dbReference>
<dbReference type="PANTHER" id="PTHR43201:SF5">
    <property type="entry name" value="MEDIUM-CHAIN ACYL-COA LIGASE ACSF2, MITOCHONDRIAL"/>
    <property type="match status" value="1"/>
</dbReference>
<dbReference type="GO" id="GO:0006631">
    <property type="term" value="P:fatty acid metabolic process"/>
    <property type="evidence" value="ECO:0007669"/>
    <property type="project" value="TreeGrafter"/>
</dbReference>
<keyword evidence="7" id="KW-1185">Reference proteome</keyword>
<comment type="similarity">
    <text evidence="2">Belongs to the ATP-dependent AMP-binding enzyme family.</text>
</comment>
<evidence type="ECO:0000256" key="2">
    <source>
        <dbReference type="ARBA" id="ARBA00006432"/>
    </source>
</evidence>